<dbReference type="OrthoDB" id="167272at2759"/>
<dbReference type="GeneID" id="36408675"/>
<name>A0A0P1AQF6_PLAHL</name>
<protein>
    <submittedName>
        <fullName evidence="1">CRN-like protein</fullName>
    </submittedName>
</protein>
<reference evidence="2" key="1">
    <citation type="submission" date="2014-09" db="EMBL/GenBank/DDBJ databases">
        <authorList>
            <person name="Sharma Rahul"/>
            <person name="Thines Marco"/>
        </authorList>
    </citation>
    <scope>NUCLEOTIDE SEQUENCE [LARGE SCALE GENOMIC DNA]</scope>
</reference>
<dbReference type="RefSeq" id="XP_024579793.1">
    <property type="nucleotide sequence ID" value="XM_024729413.1"/>
</dbReference>
<sequence length="163" mass="18460">MKDGAWLMDDDQAALDLEGGKVHKDIQALIDGEKMKVTKNLQHWLFEKNKMHQPSSDQIHVLVVIPSPSVGSKRPIGDEMASIVKRLRQLESESAAIKLALTAVMPKTLTKLTPLSVHEDEFRLDNLSITLQSDDPIVMTPTLHKFWEGFGRFPQFISFGWRK</sequence>
<evidence type="ECO:0000313" key="2">
    <source>
        <dbReference type="Proteomes" id="UP000054928"/>
    </source>
</evidence>
<keyword evidence="2" id="KW-1185">Reference proteome</keyword>
<dbReference type="Proteomes" id="UP000054928">
    <property type="component" value="Unassembled WGS sequence"/>
</dbReference>
<dbReference type="AlphaFoldDB" id="A0A0P1AQF6"/>
<dbReference type="EMBL" id="CCYD01000666">
    <property type="protein sequence ID" value="CEG43424.1"/>
    <property type="molecule type" value="Genomic_DNA"/>
</dbReference>
<organism evidence="1 2">
    <name type="scientific">Plasmopara halstedii</name>
    <name type="common">Downy mildew of sunflower</name>
    <dbReference type="NCBI Taxonomy" id="4781"/>
    <lineage>
        <taxon>Eukaryota</taxon>
        <taxon>Sar</taxon>
        <taxon>Stramenopiles</taxon>
        <taxon>Oomycota</taxon>
        <taxon>Peronosporomycetes</taxon>
        <taxon>Peronosporales</taxon>
        <taxon>Peronosporaceae</taxon>
        <taxon>Plasmopara</taxon>
    </lineage>
</organism>
<accession>A0A0P1AQF6</accession>
<evidence type="ECO:0000313" key="1">
    <source>
        <dbReference type="EMBL" id="CEG43424.1"/>
    </source>
</evidence>
<proteinExistence type="predicted"/>